<organism evidence="1 2">
    <name type="scientific">Paraclostridium bifermentans</name>
    <name type="common">Clostridium bifermentans</name>
    <dbReference type="NCBI Taxonomy" id="1490"/>
    <lineage>
        <taxon>Bacteria</taxon>
        <taxon>Bacillati</taxon>
        <taxon>Bacillota</taxon>
        <taxon>Clostridia</taxon>
        <taxon>Peptostreptococcales</taxon>
        <taxon>Peptostreptococcaceae</taxon>
        <taxon>Paraclostridium</taxon>
    </lineage>
</organism>
<name>A0AA44DMF5_PARBF</name>
<sequence length="140" mass="16098">MEKNVINMDEWRNIMKVQNVNTIQYKNIYAKKSDIFKFENDEQKAEKSKSKNYNYNKNIAGQVKVESETKEDSNDNQDKVTSEIVVNPSGMRTLLMLKNSKIFSSVNLGMSNGVCEELSAHEIPNKSLTEQFNLHSELSK</sequence>
<gene>
    <name evidence="1" type="ORF">HF875_12905</name>
</gene>
<evidence type="ECO:0000313" key="1">
    <source>
        <dbReference type="EMBL" id="NME10427.1"/>
    </source>
</evidence>
<accession>A0AA44DMF5</accession>
<proteinExistence type="predicted"/>
<reference evidence="1 2" key="1">
    <citation type="submission" date="2020-04" db="EMBL/GenBank/DDBJ databases">
        <authorList>
            <person name="Hitch T.C.A."/>
            <person name="Wylensek D."/>
            <person name="Clavel T."/>
        </authorList>
    </citation>
    <scope>NUCLEOTIDE SEQUENCE [LARGE SCALE GENOMIC DNA]</scope>
    <source>
        <strain evidence="1 2">Med78_4-601-WT-2</strain>
    </source>
</reference>
<comment type="caution">
    <text evidence="1">The sequence shown here is derived from an EMBL/GenBank/DDBJ whole genome shotgun (WGS) entry which is preliminary data.</text>
</comment>
<dbReference type="RefSeq" id="WP_168932479.1">
    <property type="nucleotide sequence ID" value="NZ_JABAFD010000008.1"/>
</dbReference>
<evidence type="ECO:0000313" key="2">
    <source>
        <dbReference type="Proteomes" id="UP000573963"/>
    </source>
</evidence>
<dbReference type="Proteomes" id="UP000573963">
    <property type="component" value="Unassembled WGS sequence"/>
</dbReference>
<dbReference type="EMBL" id="JABAFD010000008">
    <property type="protein sequence ID" value="NME10427.1"/>
    <property type="molecule type" value="Genomic_DNA"/>
</dbReference>
<protein>
    <submittedName>
        <fullName evidence="1">Uncharacterized protein</fullName>
    </submittedName>
</protein>
<dbReference type="AlphaFoldDB" id="A0AA44DMF5"/>